<keyword evidence="1" id="KW-0732">Signal</keyword>
<organism evidence="2 3">
    <name type="scientific">Microbulbifer donghaiensis</name>
    <dbReference type="NCBI Taxonomy" id="494016"/>
    <lineage>
        <taxon>Bacteria</taxon>
        <taxon>Pseudomonadati</taxon>
        <taxon>Pseudomonadota</taxon>
        <taxon>Gammaproteobacteria</taxon>
        <taxon>Cellvibrionales</taxon>
        <taxon>Microbulbiferaceae</taxon>
        <taxon>Microbulbifer</taxon>
    </lineage>
</organism>
<feature type="chain" id="PRO_5012793322" description="Nickel/cobalt transporter regulator" evidence="1">
    <location>
        <begin position="24"/>
        <end position="100"/>
    </location>
</feature>
<gene>
    <name evidence="2" type="ORF">SAMN04487965_2925</name>
</gene>
<evidence type="ECO:0000313" key="3">
    <source>
        <dbReference type="Proteomes" id="UP000184170"/>
    </source>
</evidence>
<protein>
    <recommendedName>
        <fullName evidence="4">Nickel/cobalt transporter regulator</fullName>
    </recommendedName>
</protein>
<dbReference type="STRING" id="494016.SAMN04487965_2925"/>
<feature type="signal peptide" evidence="1">
    <location>
        <begin position="1"/>
        <end position="23"/>
    </location>
</feature>
<dbReference type="EMBL" id="FQVA01000004">
    <property type="protein sequence ID" value="SHF90924.1"/>
    <property type="molecule type" value="Genomic_DNA"/>
</dbReference>
<reference evidence="3" key="1">
    <citation type="submission" date="2016-11" db="EMBL/GenBank/DDBJ databases">
        <authorList>
            <person name="Varghese N."/>
            <person name="Submissions S."/>
        </authorList>
    </citation>
    <scope>NUCLEOTIDE SEQUENCE [LARGE SCALE GENOMIC DNA]</scope>
    <source>
        <strain evidence="3">CGMCC 1.7063</strain>
    </source>
</reference>
<dbReference type="OrthoDB" id="5739345at2"/>
<evidence type="ECO:0000313" key="2">
    <source>
        <dbReference type="EMBL" id="SHF90924.1"/>
    </source>
</evidence>
<dbReference type="RefSeq" id="WP_073276432.1">
    <property type="nucleotide sequence ID" value="NZ_FQVA01000004.1"/>
</dbReference>
<name>A0A1M5FHF9_9GAMM</name>
<dbReference type="Proteomes" id="UP000184170">
    <property type="component" value="Unassembled WGS sequence"/>
</dbReference>
<dbReference type="AlphaFoldDB" id="A0A1M5FHF9"/>
<accession>A0A1M5FHF9</accession>
<proteinExistence type="predicted"/>
<keyword evidence="3" id="KW-1185">Reference proteome</keyword>
<evidence type="ECO:0000256" key="1">
    <source>
        <dbReference type="SAM" id="SignalP"/>
    </source>
</evidence>
<dbReference type="Gene3D" id="3.10.450.160">
    <property type="entry name" value="inner membrane protein cigr"/>
    <property type="match status" value="1"/>
</dbReference>
<sequence>MFKPAIATGLAVLLALPAASVLAKPGELPPGLQKKVERGGELPPGWKKKLQVGEILEPEIYHHGVIVKPVDKYGLVTISIEGEIVRLMHHTHEIVEILSH</sequence>
<evidence type="ECO:0008006" key="4">
    <source>
        <dbReference type="Google" id="ProtNLM"/>
    </source>
</evidence>